<sequence length="61" mass="6803">MIQTSSSAIRLPRHMRGPKLKGREANGCSAQSWRPSSSRLSQRSGRNWSARVKFSSSRLAT</sequence>
<keyword evidence="4" id="KW-1185">Reference proteome</keyword>
<dbReference type="HOGENOM" id="CLU_2925158_0_0_1"/>
<evidence type="ECO:0000313" key="3">
    <source>
        <dbReference type="EnsemblMetazoa" id="ISCW002811-PA"/>
    </source>
</evidence>
<organism>
    <name type="scientific">Ixodes scapularis</name>
    <name type="common">Black-legged tick</name>
    <name type="synonym">Deer tick</name>
    <dbReference type="NCBI Taxonomy" id="6945"/>
    <lineage>
        <taxon>Eukaryota</taxon>
        <taxon>Metazoa</taxon>
        <taxon>Ecdysozoa</taxon>
        <taxon>Arthropoda</taxon>
        <taxon>Chelicerata</taxon>
        <taxon>Arachnida</taxon>
        <taxon>Acari</taxon>
        <taxon>Parasitiformes</taxon>
        <taxon>Ixodida</taxon>
        <taxon>Ixodoidea</taxon>
        <taxon>Ixodidae</taxon>
        <taxon>Ixodinae</taxon>
        <taxon>Ixodes</taxon>
    </lineage>
</organism>
<name>B7PCM4_IXOSC</name>
<dbReference type="AlphaFoldDB" id="B7PCM4"/>
<gene>
    <name evidence="2" type="ORF">IscW_ISCW002811</name>
</gene>
<dbReference type="EnsemblMetazoa" id="ISCW002811-RA">
    <property type="protein sequence ID" value="ISCW002811-PA"/>
    <property type="gene ID" value="ISCW002811"/>
</dbReference>
<evidence type="ECO:0000313" key="4">
    <source>
        <dbReference type="Proteomes" id="UP000001555"/>
    </source>
</evidence>
<feature type="region of interest" description="Disordered" evidence="1">
    <location>
        <begin position="1"/>
        <end position="61"/>
    </location>
</feature>
<dbReference type="VEuPathDB" id="VectorBase:ISCW002811"/>
<dbReference type="EMBL" id="DS684727">
    <property type="protein sequence ID" value="EEC04346.1"/>
    <property type="molecule type" value="Genomic_DNA"/>
</dbReference>
<proteinExistence type="predicted"/>
<accession>B7PCM4</accession>
<protein>
    <submittedName>
        <fullName evidence="2 3">Uncharacterized protein</fullName>
    </submittedName>
</protein>
<dbReference type="EMBL" id="ABJB010110551">
    <property type="status" value="NOT_ANNOTATED_CDS"/>
    <property type="molecule type" value="Genomic_DNA"/>
</dbReference>
<reference evidence="3" key="2">
    <citation type="submission" date="2020-05" db="UniProtKB">
        <authorList>
            <consortium name="EnsemblMetazoa"/>
        </authorList>
    </citation>
    <scope>IDENTIFICATION</scope>
    <source>
        <strain evidence="3">wikel</strain>
    </source>
</reference>
<feature type="compositionally biased region" description="Polar residues" evidence="1">
    <location>
        <begin position="28"/>
        <end position="47"/>
    </location>
</feature>
<dbReference type="InParanoid" id="B7PCM4"/>
<evidence type="ECO:0000313" key="2">
    <source>
        <dbReference type="EMBL" id="EEC04346.1"/>
    </source>
</evidence>
<dbReference type="Proteomes" id="UP000001555">
    <property type="component" value="Unassembled WGS sequence"/>
</dbReference>
<dbReference type="PaxDb" id="6945-B7PCM4"/>
<reference evidence="2 4" key="1">
    <citation type="submission" date="2008-03" db="EMBL/GenBank/DDBJ databases">
        <title>Annotation of Ixodes scapularis.</title>
        <authorList>
            <consortium name="Ixodes scapularis Genome Project Consortium"/>
            <person name="Caler E."/>
            <person name="Hannick L.I."/>
            <person name="Bidwell S."/>
            <person name="Joardar V."/>
            <person name="Thiagarajan M."/>
            <person name="Amedeo P."/>
            <person name="Galinsky K.J."/>
            <person name="Schobel S."/>
            <person name="Inman J."/>
            <person name="Hostetler J."/>
            <person name="Miller J."/>
            <person name="Hammond M."/>
            <person name="Megy K."/>
            <person name="Lawson D."/>
            <person name="Kodira C."/>
            <person name="Sutton G."/>
            <person name="Meyer J."/>
            <person name="Hill C.A."/>
            <person name="Birren B."/>
            <person name="Nene V."/>
            <person name="Collins F."/>
            <person name="Alarcon-Chaidez F."/>
            <person name="Wikel S."/>
            <person name="Strausberg R."/>
        </authorList>
    </citation>
    <scope>NUCLEOTIDE SEQUENCE [LARGE SCALE GENOMIC DNA]</scope>
    <source>
        <strain evidence="4">Wikel</strain>
        <strain evidence="2">Wikel colony</strain>
    </source>
</reference>
<feature type="compositionally biased region" description="Basic residues" evidence="1">
    <location>
        <begin position="11"/>
        <end position="20"/>
    </location>
</feature>
<evidence type="ECO:0000256" key="1">
    <source>
        <dbReference type="SAM" id="MobiDB-lite"/>
    </source>
</evidence>